<organism evidence="2 3">
    <name type="scientific">Favolaschia claudopus</name>
    <dbReference type="NCBI Taxonomy" id="2862362"/>
    <lineage>
        <taxon>Eukaryota</taxon>
        <taxon>Fungi</taxon>
        <taxon>Dikarya</taxon>
        <taxon>Basidiomycota</taxon>
        <taxon>Agaricomycotina</taxon>
        <taxon>Agaricomycetes</taxon>
        <taxon>Agaricomycetidae</taxon>
        <taxon>Agaricales</taxon>
        <taxon>Marasmiineae</taxon>
        <taxon>Mycenaceae</taxon>
        <taxon>Favolaschia</taxon>
    </lineage>
</organism>
<sequence>MILLSVYECATNASPDAANGSENVPLSGPPSDLASAALLAQKRPERVDGLQATSAASLVPEIARKRFAEGWRKHVPLNLLTDEACSILNRVAAAKEFDDTYALDGTRGIVPVPKEISMDKERALGFTDWWGAWQRLLDLIRTYVPLELGKWRTHFTYICAHREDSNWAVWAAYDSEVRYRSTVSSLDPAVFHDVIYNAVLKRDWKSSALEELRAELRNSSTTHASSSSTRFHPYNDSNSNSNSNSNSRSKNQFFRKNQNQAPLAITNGENPAGPRCFICGNRDPSHQSRSCDAQNRGDGRPTVLGARSHDGSRVDSEGNRYCFAWNGRRGCQSGAYCRLGHHWCSLCGAQDGSHPAQRCRAV</sequence>
<reference evidence="2 3" key="1">
    <citation type="journal article" date="2024" name="J Genomics">
        <title>Draft genome sequencing and assembly of Favolaschia claudopus CIRM-BRFM 2984 isolated from oak limbs.</title>
        <authorList>
            <person name="Navarro D."/>
            <person name="Drula E."/>
            <person name="Chaduli D."/>
            <person name="Cazenave R."/>
            <person name="Ahrendt S."/>
            <person name="Wang J."/>
            <person name="Lipzen A."/>
            <person name="Daum C."/>
            <person name="Barry K."/>
            <person name="Grigoriev I.V."/>
            <person name="Favel A."/>
            <person name="Rosso M.N."/>
            <person name="Martin F."/>
        </authorList>
    </citation>
    <scope>NUCLEOTIDE SEQUENCE [LARGE SCALE GENOMIC DNA]</scope>
    <source>
        <strain evidence="2 3">CIRM-BRFM 2984</strain>
    </source>
</reference>
<evidence type="ECO:0000313" key="3">
    <source>
        <dbReference type="Proteomes" id="UP001362999"/>
    </source>
</evidence>
<feature type="compositionally biased region" description="Low complexity" evidence="1">
    <location>
        <begin position="219"/>
        <end position="251"/>
    </location>
</feature>
<dbReference type="Proteomes" id="UP001362999">
    <property type="component" value="Unassembled WGS sequence"/>
</dbReference>
<feature type="region of interest" description="Disordered" evidence="1">
    <location>
        <begin position="218"/>
        <end position="253"/>
    </location>
</feature>
<protein>
    <recommendedName>
        <fullName evidence="4">C3H1-type domain-containing protein</fullName>
    </recommendedName>
</protein>
<comment type="caution">
    <text evidence="2">The sequence shown here is derived from an EMBL/GenBank/DDBJ whole genome shotgun (WGS) entry which is preliminary data.</text>
</comment>
<dbReference type="AlphaFoldDB" id="A0AAW0AIS5"/>
<evidence type="ECO:0000313" key="2">
    <source>
        <dbReference type="EMBL" id="KAK7012420.1"/>
    </source>
</evidence>
<gene>
    <name evidence="2" type="ORF">R3P38DRAFT_2550153</name>
</gene>
<accession>A0AAW0AIS5</accession>
<feature type="region of interest" description="Disordered" evidence="1">
    <location>
        <begin position="287"/>
        <end position="315"/>
    </location>
</feature>
<proteinExistence type="predicted"/>
<evidence type="ECO:0000256" key="1">
    <source>
        <dbReference type="SAM" id="MobiDB-lite"/>
    </source>
</evidence>
<name>A0AAW0AIS5_9AGAR</name>
<keyword evidence="3" id="KW-1185">Reference proteome</keyword>
<dbReference type="EMBL" id="JAWWNJ010000065">
    <property type="protein sequence ID" value="KAK7012420.1"/>
    <property type="molecule type" value="Genomic_DNA"/>
</dbReference>
<evidence type="ECO:0008006" key="4">
    <source>
        <dbReference type="Google" id="ProtNLM"/>
    </source>
</evidence>